<keyword evidence="1" id="KW-1185">Reference proteome</keyword>
<reference evidence="2" key="2">
    <citation type="submission" date="2025-08" db="UniProtKB">
        <authorList>
            <consortium name="RefSeq"/>
        </authorList>
    </citation>
    <scope>IDENTIFICATION</scope>
</reference>
<protein>
    <submittedName>
        <fullName evidence="2">Uncharacterized protein</fullName>
    </submittedName>
</protein>
<name>A0ABM3BLC3_GOSHI</name>
<organism evidence="1 2">
    <name type="scientific">Gossypium hirsutum</name>
    <name type="common">Upland cotton</name>
    <name type="synonym">Gossypium mexicanum</name>
    <dbReference type="NCBI Taxonomy" id="3635"/>
    <lineage>
        <taxon>Eukaryota</taxon>
        <taxon>Viridiplantae</taxon>
        <taxon>Streptophyta</taxon>
        <taxon>Embryophyta</taxon>
        <taxon>Tracheophyta</taxon>
        <taxon>Spermatophyta</taxon>
        <taxon>Magnoliopsida</taxon>
        <taxon>eudicotyledons</taxon>
        <taxon>Gunneridae</taxon>
        <taxon>Pentapetalae</taxon>
        <taxon>rosids</taxon>
        <taxon>malvids</taxon>
        <taxon>Malvales</taxon>
        <taxon>Malvaceae</taxon>
        <taxon>Malvoideae</taxon>
        <taxon>Gossypium</taxon>
    </lineage>
</organism>
<sequence length="184" mass="21004">MQTGLNRTLVRKRKDQHANILSPLKHTSPGGHRVGSKRVGLDGTILEPLKQALNGAVLCPSLKLKKKTKTNTLNHLGIKSRKLNTLLFLIRPNPSLLWLKRRSATITGYRCIRTLEGWLFGLEILFRLRFQRSERRNLWPIHKAHESQRGCRWPLWCNWTMESRTLGVGRADDARGRGTTLGGN</sequence>
<dbReference type="Proteomes" id="UP000818029">
    <property type="component" value="Chromosome A05"/>
</dbReference>
<evidence type="ECO:0000313" key="2">
    <source>
        <dbReference type="RefSeq" id="XP_040967854.1"/>
    </source>
</evidence>
<dbReference type="RefSeq" id="XP_040967854.1">
    <property type="nucleotide sequence ID" value="XM_041111920.1"/>
</dbReference>
<evidence type="ECO:0000313" key="1">
    <source>
        <dbReference type="Proteomes" id="UP000818029"/>
    </source>
</evidence>
<dbReference type="GeneID" id="107961226"/>
<reference evidence="1" key="1">
    <citation type="journal article" date="2020" name="Nat. Genet.">
        <title>Genomic diversifications of five Gossypium allopolyploid species and their impact on cotton improvement.</title>
        <authorList>
            <person name="Chen Z.J."/>
            <person name="Sreedasyam A."/>
            <person name="Ando A."/>
            <person name="Song Q."/>
            <person name="De Santiago L.M."/>
            <person name="Hulse-Kemp A.M."/>
            <person name="Ding M."/>
            <person name="Ye W."/>
            <person name="Kirkbride R.C."/>
            <person name="Jenkins J."/>
            <person name="Plott C."/>
            <person name="Lovell J."/>
            <person name="Lin Y.M."/>
            <person name="Vaughn R."/>
            <person name="Liu B."/>
            <person name="Simpson S."/>
            <person name="Scheffler B.E."/>
            <person name="Wen L."/>
            <person name="Saski C.A."/>
            <person name="Grover C.E."/>
            <person name="Hu G."/>
            <person name="Conover J.L."/>
            <person name="Carlson J.W."/>
            <person name="Shu S."/>
            <person name="Boston L.B."/>
            <person name="Williams M."/>
            <person name="Peterson D.G."/>
            <person name="McGee K."/>
            <person name="Jones D.C."/>
            <person name="Wendel J.F."/>
            <person name="Stelly D.M."/>
            <person name="Grimwood J."/>
            <person name="Schmutz J."/>
        </authorList>
    </citation>
    <scope>NUCLEOTIDE SEQUENCE [LARGE SCALE GENOMIC DNA]</scope>
    <source>
        <strain evidence="1">cv. TM-1</strain>
    </source>
</reference>
<gene>
    <name evidence="2" type="primary">LOC107961226</name>
</gene>
<proteinExistence type="predicted"/>
<accession>A0ABM3BLC3</accession>